<reference evidence="15 16" key="1">
    <citation type="submission" date="2018-04" db="EMBL/GenBank/DDBJ databases">
        <title>Genomic Encyclopedia of Type Strains, Phase IV (KMG-IV): sequencing the most valuable type-strain genomes for metagenomic binning, comparative biology and taxonomic classification.</title>
        <authorList>
            <person name="Goeker M."/>
        </authorList>
    </citation>
    <scope>NUCLEOTIDE SEQUENCE [LARGE SCALE GENOMIC DNA]</scope>
    <source>
        <strain evidence="15 16">DSM 10065</strain>
    </source>
</reference>
<proteinExistence type="predicted"/>
<evidence type="ECO:0000256" key="10">
    <source>
        <dbReference type="ARBA" id="ARBA00023209"/>
    </source>
</evidence>
<evidence type="ECO:0000256" key="9">
    <source>
        <dbReference type="ARBA" id="ARBA00023136"/>
    </source>
</evidence>
<protein>
    <recommendedName>
        <fullName evidence="12">Cardiolipin synthase</fullName>
        <ecNumber evidence="12">2.7.8.-</ecNumber>
    </recommendedName>
</protein>
<dbReference type="SUPFAM" id="SSF56024">
    <property type="entry name" value="Phospholipase D/nuclease"/>
    <property type="match status" value="2"/>
</dbReference>
<keyword evidence="16" id="KW-1185">Reference proteome</keyword>
<feature type="domain" description="PLD phosphodiesterase" evidence="14">
    <location>
        <begin position="381"/>
        <end position="408"/>
    </location>
</feature>
<organism evidence="15 16">
    <name type="scientific">Pusillimonas noertemannii</name>
    <dbReference type="NCBI Taxonomy" id="305977"/>
    <lineage>
        <taxon>Bacteria</taxon>
        <taxon>Pseudomonadati</taxon>
        <taxon>Pseudomonadota</taxon>
        <taxon>Betaproteobacteria</taxon>
        <taxon>Burkholderiales</taxon>
        <taxon>Alcaligenaceae</taxon>
        <taxon>Pusillimonas</taxon>
    </lineage>
</organism>
<name>A0A2U1CMJ7_9BURK</name>
<keyword evidence="7 13" id="KW-1133">Transmembrane helix</keyword>
<dbReference type="EC" id="2.7.8.-" evidence="12"/>
<dbReference type="GO" id="GO:0008808">
    <property type="term" value="F:cardiolipin synthase activity"/>
    <property type="evidence" value="ECO:0007669"/>
    <property type="project" value="UniProtKB-UniRule"/>
</dbReference>
<dbReference type="Proteomes" id="UP000246145">
    <property type="component" value="Unassembled WGS sequence"/>
</dbReference>
<dbReference type="PROSITE" id="PS50035">
    <property type="entry name" value="PLD"/>
    <property type="match status" value="2"/>
</dbReference>
<dbReference type="InterPro" id="IPR027379">
    <property type="entry name" value="CLS_N"/>
</dbReference>
<comment type="caution">
    <text evidence="15">The sequence shown here is derived from an EMBL/GenBank/DDBJ whole genome shotgun (WGS) entry which is preliminary data.</text>
</comment>
<evidence type="ECO:0000259" key="14">
    <source>
        <dbReference type="PROSITE" id="PS50035"/>
    </source>
</evidence>
<evidence type="ECO:0000313" key="15">
    <source>
        <dbReference type="EMBL" id="PVY62246.1"/>
    </source>
</evidence>
<keyword evidence="5 13" id="KW-0812">Transmembrane</keyword>
<dbReference type="InterPro" id="IPR001736">
    <property type="entry name" value="PLipase_D/transphosphatidylase"/>
</dbReference>
<dbReference type="STRING" id="1231391.GCA_000308195_01819"/>
<dbReference type="GO" id="GO:0032049">
    <property type="term" value="P:cardiolipin biosynthetic process"/>
    <property type="evidence" value="ECO:0007669"/>
    <property type="project" value="UniProtKB-UniRule"/>
</dbReference>
<sequence>MWLLAHFLIIIGLSIRVLLRPRRDPASRIAWILFIAALPYVGALAYLMLGEVRLSRSANPRGATKDRSLVFQPQQKQAGIATVAAPGFSIGESLSGFTAVGGNTGELLDDSNATIEAMVRDIDAATEHVHLLFYIWLADNNGRKVAEAMARAAQRGVACRVIVDDLGSRDFIRSEYWSNMSRAGVSLARAQAIGNVLVRILKGRVDVRNHRKVVVIDNYITYCGSQNCADPEFAVKPKYAPWVDAVVRFEGPIASQNQHLFLEDWFLTTQEDLRQLLQHPVRQSGEGFRAQVIATGPENHYSAMPELFATLMFSARRELVITTPYYVPDATMQAALCASARRGIATTIVLPARNDSWFVGAASRSCYAELLEAGVCIYEYVGGLLHAKTLTVDGEITLIGSANMDRRSFELNFENNILFQDSVLTQAIRCRQEDYIGQSTQINAADVAAWTRLYRLRNNAMAMLSPIL</sequence>
<evidence type="ECO:0000256" key="12">
    <source>
        <dbReference type="NCBIfam" id="TIGR04265"/>
    </source>
</evidence>
<evidence type="ECO:0000313" key="16">
    <source>
        <dbReference type="Proteomes" id="UP000246145"/>
    </source>
</evidence>
<dbReference type="Pfam" id="PF13396">
    <property type="entry name" value="PLDc_N"/>
    <property type="match status" value="1"/>
</dbReference>
<gene>
    <name evidence="15" type="ORF">C7440_1739</name>
</gene>
<dbReference type="InterPro" id="IPR025202">
    <property type="entry name" value="PLD-like_dom"/>
</dbReference>
<keyword evidence="4" id="KW-0808">Transferase</keyword>
<keyword evidence="8" id="KW-0443">Lipid metabolism</keyword>
<evidence type="ECO:0000256" key="8">
    <source>
        <dbReference type="ARBA" id="ARBA00023098"/>
    </source>
</evidence>
<dbReference type="CDD" id="cd09152">
    <property type="entry name" value="PLDc_EcCLS_like_1"/>
    <property type="match status" value="1"/>
</dbReference>
<keyword evidence="9 13" id="KW-0472">Membrane</keyword>
<dbReference type="NCBIfam" id="TIGR04265">
    <property type="entry name" value="bac_cardiolipin"/>
    <property type="match status" value="1"/>
</dbReference>
<dbReference type="Pfam" id="PF13091">
    <property type="entry name" value="PLDc_2"/>
    <property type="match status" value="2"/>
</dbReference>
<evidence type="ECO:0000256" key="11">
    <source>
        <dbReference type="ARBA" id="ARBA00023264"/>
    </source>
</evidence>
<keyword evidence="6" id="KW-0677">Repeat</keyword>
<evidence type="ECO:0000256" key="1">
    <source>
        <dbReference type="ARBA" id="ARBA00004651"/>
    </source>
</evidence>
<keyword evidence="11" id="KW-1208">Phospholipid metabolism</keyword>
<evidence type="ECO:0000256" key="6">
    <source>
        <dbReference type="ARBA" id="ARBA00022737"/>
    </source>
</evidence>
<comment type="subcellular location">
    <subcellularLocation>
        <location evidence="1">Cell membrane</location>
        <topology evidence="1">Multi-pass membrane protein</topology>
    </subcellularLocation>
</comment>
<dbReference type="SMART" id="SM00155">
    <property type="entry name" value="PLDc"/>
    <property type="match status" value="2"/>
</dbReference>
<dbReference type="CDD" id="cd09158">
    <property type="entry name" value="PLDc_EcCLS_like_2"/>
    <property type="match status" value="1"/>
</dbReference>
<accession>A0A2U1CMJ7</accession>
<keyword evidence="10" id="KW-0594">Phospholipid biosynthesis</keyword>
<keyword evidence="3" id="KW-0444">Lipid biosynthesis</keyword>
<evidence type="ECO:0000256" key="2">
    <source>
        <dbReference type="ARBA" id="ARBA00022475"/>
    </source>
</evidence>
<dbReference type="Gene3D" id="3.30.870.10">
    <property type="entry name" value="Endonuclease Chain A"/>
    <property type="match status" value="2"/>
</dbReference>
<feature type="domain" description="PLD phosphodiesterase" evidence="14">
    <location>
        <begin position="205"/>
        <end position="232"/>
    </location>
</feature>
<evidence type="ECO:0000256" key="7">
    <source>
        <dbReference type="ARBA" id="ARBA00022989"/>
    </source>
</evidence>
<dbReference type="PANTHER" id="PTHR21248:SF22">
    <property type="entry name" value="PHOSPHOLIPASE D"/>
    <property type="match status" value="1"/>
</dbReference>
<dbReference type="PANTHER" id="PTHR21248">
    <property type="entry name" value="CARDIOLIPIN SYNTHASE"/>
    <property type="match status" value="1"/>
</dbReference>
<feature type="transmembrane region" description="Helical" evidence="13">
    <location>
        <begin position="29"/>
        <end position="49"/>
    </location>
</feature>
<dbReference type="AlphaFoldDB" id="A0A2U1CMJ7"/>
<evidence type="ECO:0000256" key="13">
    <source>
        <dbReference type="SAM" id="Phobius"/>
    </source>
</evidence>
<dbReference type="EMBL" id="QEKO01000002">
    <property type="protein sequence ID" value="PVY62246.1"/>
    <property type="molecule type" value="Genomic_DNA"/>
</dbReference>
<dbReference type="GO" id="GO:0005886">
    <property type="term" value="C:plasma membrane"/>
    <property type="evidence" value="ECO:0007669"/>
    <property type="project" value="UniProtKB-SubCell"/>
</dbReference>
<evidence type="ECO:0000256" key="5">
    <source>
        <dbReference type="ARBA" id="ARBA00022692"/>
    </source>
</evidence>
<evidence type="ECO:0000256" key="3">
    <source>
        <dbReference type="ARBA" id="ARBA00022516"/>
    </source>
</evidence>
<dbReference type="InterPro" id="IPR022924">
    <property type="entry name" value="Cardiolipin_synthase"/>
</dbReference>
<evidence type="ECO:0000256" key="4">
    <source>
        <dbReference type="ARBA" id="ARBA00022679"/>
    </source>
</evidence>
<keyword evidence="2" id="KW-1003">Cell membrane</keyword>